<evidence type="ECO:0000259" key="1">
    <source>
        <dbReference type="Pfam" id="PF01370"/>
    </source>
</evidence>
<organism evidence="2 3">
    <name type="scientific">Glutamicibacter halophytocola</name>
    <dbReference type="NCBI Taxonomy" id="1933880"/>
    <lineage>
        <taxon>Bacteria</taxon>
        <taxon>Bacillati</taxon>
        <taxon>Actinomycetota</taxon>
        <taxon>Actinomycetes</taxon>
        <taxon>Micrococcales</taxon>
        <taxon>Micrococcaceae</taxon>
        <taxon>Glutamicibacter</taxon>
    </lineage>
</organism>
<dbReference type="Pfam" id="PF01370">
    <property type="entry name" value="Epimerase"/>
    <property type="match status" value="1"/>
</dbReference>
<dbReference type="InterPro" id="IPR001509">
    <property type="entry name" value="Epimerase_deHydtase"/>
</dbReference>
<dbReference type="PANTHER" id="PTHR48079">
    <property type="entry name" value="PROTEIN YEEZ"/>
    <property type="match status" value="1"/>
</dbReference>
<dbReference type="GO" id="GO:0004029">
    <property type="term" value="F:aldehyde dehydrogenase (NAD+) activity"/>
    <property type="evidence" value="ECO:0007669"/>
    <property type="project" value="TreeGrafter"/>
</dbReference>
<proteinExistence type="predicted"/>
<dbReference type="Proteomes" id="UP001060018">
    <property type="component" value="Chromosome"/>
</dbReference>
<name>A0AA95BRE8_9MICC</name>
<protein>
    <submittedName>
        <fullName evidence="2">NAD-dependent epimerase/dehydratase family protein</fullName>
    </submittedName>
</protein>
<dbReference type="InterPro" id="IPR036291">
    <property type="entry name" value="NAD(P)-bd_dom_sf"/>
</dbReference>
<reference evidence="2" key="1">
    <citation type="journal article" date="2022" name="Pest Manag. Sci.">
        <title>Glutamicibacter halophytocola-mediated host fitness of potato tuber moth on Solanaceae crops.</title>
        <authorList>
            <person name="Wang W."/>
            <person name="Xiao G."/>
            <person name="Du G."/>
            <person name="Chang L."/>
            <person name="Yang Y."/>
            <person name="Ye J."/>
            <person name="Chen B."/>
        </authorList>
    </citation>
    <scope>NUCLEOTIDE SEQUENCE</scope>
    <source>
        <strain evidence="2">S2</strain>
    </source>
</reference>
<dbReference type="InterPro" id="IPR051783">
    <property type="entry name" value="NAD(P)-dependent_oxidoreduct"/>
</dbReference>
<dbReference type="AlphaFoldDB" id="A0AA95BRE8"/>
<evidence type="ECO:0000313" key="2">
    <source>
        <dbReference type="EMBL" id="UUX60250.1"/>
    </source>
</evidence>
<feature type="domain" description="NAD-dependent epimerase/dehydratase" evidence="1">
    <location>
        <begin position="4"/>
        <end position="211"/>
    </location>
</feature>
<gene>
    <name evidence="2" type="ORF">NUH22_06465</name>
</gene>
<dbReference type="Gene3D" id="3.40.50.720">
    <property type="entry name" value="NAD(P)-binding Rossmann-like Domain"/>
    <property type="match status" value="1"/>
</dbReference>
<dbReference type="RefSeq" id="WP_195181714.1">
    <property type="nucleotide sequence ID" value="NZ_CP102487.1"/>
</dbReference>
<dbReference type="GO" id="GO:0005737">
    <property type="term" value="C:cytoplasm"/>
    <property type="evidence" value="ECO:0007669"/>
    <property type="project" value="TreeGrafter"/>
</dbReference>
<sequence>MGKILVLGGTAWLGREITRQLVAAGQDVTCLARGRSGGVVPGAKLVSADRSLPRAYDAIRDVHWDEVIELAYEPQLVAGALDALSENAKHWILVSSISVYSYQGHPGDAEDAEVNEPVDLSHFGHAKVAAECASSRALGERLLIARPGLIAGPADGSDRFSYWVAAMARAGNEPIIIPPTTGRQVQAIDVRDLSAWITRASSHRLTGTYNVVGTAYPFAHFLEAAARVAEFAGEMIMAKDDWLLGHGVNYWSGPRSLPLWVPLEDYGFSDRNNDKYRQAGGQERNLDQLLHEVLEDEKARGLNRARQSGLSRAEELELLEALRETR</sequence>
<evidence type="ECO:0000313" key="3">
    <source>
        <dbReference type="Proteomes" id="UP001060018"/>
    </source>
</evidence>
<dbReference type="EMBL" id="CP102487">
    <property type="protein sequence ID" value="UUX60250.1"/>
    <property type="molecule type" value="Genomic_DNA"/>
</dbReference>
<dbReference type="SUPFAM" id="SSF51735">
    <property type="entry name" value="NAD(P)-binding Rossmann-fold domains"/>
    <property type="match status" value="1"/>
</dbReference>
<accession>A0AA95BRE8</accession>
<dbReference type="PANTHER" id="PTHR48079:SF6">
    <property type="entry name" value="NAD(P)-BINDING DOMAIN-CONTAINING PROTEIN-RELATED"/>
    <property type="match status" value="1"/>
</dbReference>